<proteinExistence type="predicted"/>
<name>A0A813E9N1_POLGL</name>
<organism evidence="2 3">
    <name type="scientific">Polarella glacialis</name>
    <name type="common">Dinoflagellate</name>
    <dbReference type="NCBI Taxonomy" id="89957"/>
    <lineage>
        <taxon>Eukaryota</taxon>
        <taxon>Sar</taxon>
        <taxon>Alveolata</taxon>
        <taxon>Dinophyceae</taxon>
        <taxon>Suessiales</taxon>
        <taxon>Suessiaceae</taxon>
        <taxon>Polarella</taxon>
    </lineage>
</organism>
<dbReference type="EMBL" id="CAJNNV010008071">
    <property type="protein sequence ID" value="CAE8595722.1"/>
    <property type="molecule type" value="Genomic_DNA"/>
</dbReference>
<comment type="caution">
    <text evidence="2">The sequence shown here is derived from an EMBL/GenBank/DDBJ whole genome shotgun (WGS) entry which is preliminary data.</text>
</comment>
<dbReference type="AlphaFoldDB" id="A0A813E9N1"/>
<gene>
    <name evidence="2" type="ORF">PGLA1383_LOCUS14227</name>
</gene>
<evidence type="ECO:0000313" key="3">
    <source>
        <dbReference type="Proteomes" id="UP000654075"/>
    </source>
</evidence>
<dbReference type="Proteomes" id="UP000654075">
    <property type="component" value="Unassembled WGS sequence"/>
</dbReference>
<keyword evidence="1" id="KW-0472">Membrane</keyword>
<evidence type="ECO:0000313" key="2">
    <source>
        <dbReference type="EMBL" id="CAE8595722.1"/>
    </source>
</evidence>
<evidence type="ECO:0000256" key="1">
    <source>
        <dbReference type="SAM" id="Phobius"/>
    </source>
</evidence>
<keyword evidence="1" id="KW-1133">Transmembrane helix</keyword>
<accession>A0A813E9N1</accession>
<reference evidence="2" key="1">
    <citation type="submission" date="2021-02" db="EMBL/GenBank/DDBJ databases">
        <authorList>
            <person name="Dougan E. K."/>
            <person name="Rhodes N."/>
            <person name="Thang M."/>
            <person name="Chan C."/>
        </authorList>
    </citation>
    <scope>NUCLEOTIDE SEQUENCE</scope>
</reference>
<keyword evidence="1" id="KW-0812">Transmembrane</keyword>
<sequence length="601" mass="65592">MPKINLGYQEQQKLLQAHAAGFDRCDADLQGRIETGTQLEAMRNGWSQLHQDCRTHERRLQIELTRCNEHLNALRDQKEAECKAINATEATPAAAGGELLVQQKRQCQDASQGYIDQWSICEEGQRFFDTKRSECDSSQQSMHTSNCARVSQVSGICDTYDLCRAGMILAYTSAKEATRAWERYHKAESLAVVTIRCFADSLGKSENNSVVLMQMEHCEQQVANASLFNLEYKDVPPPMACDAVEASPCVVKLSSGRVSPPAERSKAVASAVFADESAEAEAVAGISFVQEGIERATGAFPEDMHKAFFGPMATPVALTLMLLTVLMLMIRCSALVREKREQHAARAAEQSGSLPVDAWCISSHSSPANLDGLVPRDQMAQDGGWLCPELVVPRNSKCIINAPRLGAEGLATQNALVTDKMGQLLFTASHSCVEPGELKTDNDIDEKLSLTRQDGTVLVTCHLVLPKGAGGRKRARCYVLQRDGGLFATLGWDDGRITWLSRITRRASDKPSAFVLAPASGAWQLRVLESNNSVGGHFSVVDQLSRPVAGAELGRPESSDFGGCNRNFFRVEVNSLCNTDLGLVTAVILAADRLREVCRAD</sequence>
<keyword evidence="3" id="KW-1185">Reference proteome</keyword>
<feature type="transmembrane region" description="Helical" evidence="1">
    <location>
        <begin position="308"/>
        <end position="330"/>
    </location>
</feature>
<dbReference type="OrthoDB" id="444270at2759"/>
<protein>
    <submittedName>
        <fullName evidence="2">Uncharacterized protein</fullName>
    </submittedName>
</protein>